<dbReference type="RefSeq" id="WP_068949403.1">
    <property type="nucleotide sequence ID" value="NZ_CP015922.1"/>
</dbReference>
<dbReference type="STRING" id="1743168.A8O14_10160"/>
<protein>
    <submittedName>
        <fullName evidence="1">Uncharacterized protein</fullName>
    </submittedName>
</protein>
<dbReference type="KEGG" id="pwu:A8O14_10160"/>
<dbReference type="AlphaFoldDB" id="A0A191UHB5"/>
<accession>A0A191UHB5</accession>
<dbReference type="Proteomes" id="UP000078463">
    <property type="component" value="Chromosome"/>
</dbReference>
<sequence length="270" mass="29573">MAKQTSSKTVLSAQSIVEKADALVKQRESFEQNEYARSNQRLYEILAEVLDMYEQASSSKTTLAETVKQLKTKLEASKVRVQTNTLALTLFVRYVFRTDRQRSMNYSRTLQAAIQQGISAKQLAQFVEDCGGVEQCKKRFTKSAVVVAKETNIANNMSLVDDTLANLADNPLATFKVPNSVVANTYDKDFVFVIGKADKQGNIKALGAVPAYSAGMTKWAKQQLALFISNQQAITKKGANAKRKDSALANAKSAVKSKTPTETVGELLAA</sequence>
<reference evidence="2" key="1">
    <citation type="submission" date="2016-05" db="EMBL/GenBank/DDBJ databases">
        <title>Polynucleobacter sp. QLW-P1FAT50C-4 genome.</title>
        <authorList>
            <person name="Hahn M.W."/>
        </authorList>
    </citation>
    <scope>NUCLEOTIDE SEQUENCE [LARGE SCALE GENOMIC DNA]</scope>
    <source>
        <strain evidence="2">QLW-P1FAT50C-4</strain>
    </source>
</reference>
<gene>
    <name evidence="1" type="ORF">A8O14_10160</name>
</gene>
<keyword evidence="2" id="KW-1185">Reference proteome</keyword>
<dbReference type="EMBL" id="CP015922">
    <property type="protein sequence ID" value="ANJ00405.1"/>
    <property type="molecule type" value="Genomic_DNA"/>
</dbReference>
<dbReference type="OrthoDB" id="9132670at2"/>
<evidence type="ECO:0000313" key="2">
    <source>
        <dbReference type="Proteomes" id="UP000078463"/>
    </source>
</evidence>
<proteinExistence type="predicted"/>
<organism evidence="1 2">
    <name type="scientific">Polynucleobacter wuianus</name>
    <dbReference type="NCBI Taxonomy" id="1743168"/>
    <lineage>
        <taxon>Bacteria</taxon>
        <taxon>Pseudomonadati</taxon>
        <taxon>Pseudomonadota</taxon>
        <taxon>Betaproteobacteria</taxon>
        <taxon>Burkholderiales</taxon>
        <taxon>Burkholderiaceae</taxon>
        <taxon>Polynucleobacter</taxon>
    </lineage>
</organism>
<name>A0A191UHB5_9BURK</name>
<evidence type="ECO:0000313" key="1">
    <source>
        <dbReference type="EMBL" id="ANJ00405.1"/>
    </source>
</evidence>